<evidence type="ECO:0000256" key="1">
    <source>
        <dbReference type="ARBA" id="ARBA00001526"/>
    </source>
</evidence>
<evidence type="ECO:0000256" key="7">
    <source>
        <dbReference type="SAM" id="SignalP"/>
    </source>
</evidence>
<dbReference type="InterPro" id="IPR012338">
    <property type="entry name" value="Beta-lactam/transpept-like"/>
</dbReference>
<keyword evidence="10" id="KW-1185">Reference proteome</keyword>
<dbReference type="RefSeq" id="WP_144277469.1">
    <property type="nucleotide sequence ID" value="NZ_CP041730.1"/>
</dbReference>
<dbReference type="EC" id="3.5.2.6" evidence="3"/>
<dbReference type="GO" id="GO:0008658">
    <property type="term" value="F:penicillin binding"/>
    <property type="evidence" value="ECO:0007669"/>
    <property type="project" value="InterPro"/>
</dbReference>
<organism evidence="9 10">
    <name type="scientific">Chitinimonas arctica</name>
    <dbReference type="NCBI Taxonomy" id="2594795"/>
    <lineage>
        <taxon>Bacteria</taxon>
        <taxon>Pseudomonadati</taxon>
        <taxon>Pseudomonadota</taxon>
        <taxon>Betaproteobacteria</taxon>
        <taxon>Neisseriales</taxon>
        <taxon>Chitinibacteraceae</taxon>
        <taxon>Chitinimonas</taxon>
    </lineage>
</organism>
<dbReference type="Proteomes" id="UP000317550">
    <property type="component" value="Chromosome"/>
</dbReference>
<accession>A0A516SD55</accession>
<protein>
    <recommendedName>
        <fullName evidence="3">beta-lactamase</fullName>
        <ecNumber evidence="3">3.5.2.6</ecNumber>
    </recommendedName>
</protein>
<dbReference type="PANTHER" id="PTHR30627:SF6">
    <property type="entry name" value="BETA-LACTAMASE YBXI-RELATED"/>
    <property type="match status" value="1"/>
</dbReference>
<evidence type="ECO:0000256" key="3">
    <source>
        <dbReference type="ARBA" id="ARBA00012865"/>
    </source>
</evidence>
<feature type="domain" description="Penicillin-binding protein transpeptidase" evidence="8">
    <location>
        <begin position="57"/>
        <end position="259"/>
    </location>
</feature>
<sequence>MRPPRHLLSHLAALALSLHSFATETVERPDLASHFEAAKVSGTFVLYDVSADQLSIYNRERAETRFSPASTFKIFNSLAGLESGAVKDLHERIPYGGQPQRRKQWEQDMNLRDAMRVSNVPVFQEVARRIGLSSMHDYLAEVGYGNSEPGKVVDRFWLDGTLTISAIEQARFAARLAQRQLPFSAHNMALVRDILKLETSPEHALFAKTGWAAEGKPPVGWWVGWLERGDRIYAFAINIDMDEAGNNAPLRQAVARQCLQTLKLL</sequence>
<feature type="chain" id="PRO_5022105765" description="beta-lactamase" evidence="7">
    <location>
        <begin position="23"/>
        <end position="265"/>
    </location>
</feature>
<evidence type="ECO:0000259" key="8">
    <source>
        <dbReference type="Pfam" id="PF00905"/>
    </source>
</evidence>
<evidence type="ECO:0000256" key="2">
    <source>
        <dbReference type="ARBA" id="ARBA00007898"/>
    </source>
</evidence>
<dbReference type="OrthoDB" id="9762883at2"/>
<dbReference type="InterPro" id="IPR001460">
    <property type="entry name" value="PCN-bd_Tpept"/>
</dbReference>
<dbReference type="KEGG" id="cari:FNU76_06740"/>
<evidence type="ECO:0000256" key="5">
    <source>
        <dbReference type="ARBA" id="ARBA00022801"/>
    </source>
</evidence>
<reference evidence="10" key="1">
    <citation type="submission" date="2019-07" db="EMBL/GenBank/DDBJ databases">
        <title>Chitinimonas sp. nov., isolated from Ny-Alesund, arctica soil.</title>
        <authorList>
            <person name="Xu Q."/>
            <person name="Peng F."/>
        </authorList>
    </citation>
    <scope>NUCLEOTIDE SEQUENCE [LARGE SCALE GENOMIC DNA]</scope>
    <source>
        <strain evidence="10">R3-44</strain>
    </source>
</reference>
<name>A0A516SD55_9NEIS</name>
<gene>
    <name evidence="9" type="primary">blaOXA</name>
    <name evidence="9" type="ORF">FNU76_06740</name>
</gene>
<dbReference type="GO" id="GO:0005886">
    <property type="term" value="C:plasma membrane"/>
    <property type="evidence" value="ECO:0007669"/>
    <property type="project" value="TreeGrafter"/>
</dbReference>
<comment type="similarity">
    <text evidence="2">Belongs to the class-D beta-lactamase family.</text>
</comment>
<dbReference type="GO" id="GO:0046677">
    <property type="term" value="P:response to antibiotic"/>
    <property type="evidence" value="ECO:0007669"/>
    <property type="project" value="UniProtKB-KW"/>
</dbReference>
<dbReference type="SUPFAM" id="SSF56601">
    <property type="entry name" value="beta-lactamase/transpeptidase-like"/>
    <property type="match status" value="1"/>
</dbReference>
<dbReference type="InterPro" id="IPR050515">
    <property type="entry name" value="Beta-lactam/transpept"/>
</dbReference>
<feature type="signal peptide" evidence="7">
    <location>
        <begin position="1"/>
        <end position="22"/>
    </location>
</feature>
<evidence type="ECO:0000313" key="9">
    <source>
        <dbReference type="EMBL" id="QDQ26070.1"/>
    </source>
</evidence>
<evidence type="ECO:0000256" key="6">
    <source>
        <dbReference type="ARBA" id="ARBA00023251"/>
    </source>
</evidence>
<keyword evidence="4 7" id="KW-0732">Signal</keyword>
<dbReference type="GO" id="GO:0008800">
    <property type="term" value="F:beta-lactamase activity"/>
    <property type="evidence" value="ECO:0007669"/>
    <property type="project" value="UniProtKB-EC"/>
</dbReference>
<comment type="catalytic activity">
    <reaction evidence="1">
        <text>a beta-lactam + H2O = a substituted beta-amino acid</text>
        <dbReference type="Rhea" id="RHEA:20401"/>
        <dbReference type="ChEBI" id="CHEBI:15377"/>
        <dbReference type="ChEBI" id="CHEBI:35627"/>
        <dbReference type="ChEBI" id="CHEBI:140347"/>
        <dbReference type="EC" id="3.5.2.6"/>
    </reaction>
</comment>
<dbReference type="PANTHER" id="PTHR30627">
    <property type="entry name" value="PEPTIDOGLYCAN D,D-TRANSPEPTIDASE"/>
    <property type="match status" value="1"/>
</dbReference>
<evidence type="ECO:0000313" key="10">
    <source>
        <dbReference type="Proteomes" id="UP000317550"/>
    </source>
</evidence>
<evidence type="ECO:0000256" key="4">
    <source>
        <dbReference type="ARBA" id="ARBA00022729"/>
    </source>
</evidence>
<dbReference type="AlphaFoldDB" id="A0A516SD55"/>
<dbReference type="NCBIfam" id="NF012161">
    <property type="entry name" value="bla_class_D_main"/>
    <property type="match status" value="1"/>
</dbReference>
<keyword evidence="6" id="KW-0046">Antibiotic resistance</keyword>
<keyword evidence="5" id="KW-0378">Hydrolase</keyword>
<dbReference type="GO" id="GO:0071555">
    <property type="term" value="P:cell wall organization"/>
    <property type="evidence" value="ECO:0007669"/>
    <property type="project" value="TreeGrafter"/>
</dbReference>
<dbReference type="EMBL" id="CP041730">
    <property type="protein sequence ID" value="QDQ26070.1"/>
    <property type="molecule type" value="Genomic_DNA"/>
</dbReference>
<dbReference type="Pfam" id="PF00905">
    <property type="entry name" value="Transpeptidase"/>
    <property type="match status" value="1"/>
</dbReference>
<proteinExistence type="inferred from homology"/>
<dbReference type="Gene3D" id="3.40.710.10">
    <property type="entry name" value="DD-peptidase/beta-lactamase superfamily"/>
    <property type="match status" value="1"/>
</dbReference>